<dbReference type="InterPro" id="IPR002912">
    <property type="entry name" value="ACT_dom"/>
</dbReference>
<evidence type="ECO:0000256" key="5">
    <source>
        <dbReference type="ARBA" id="ARBA00049406"/>
    </source>
</evidence>
<dbReference type="Gene3D" id="3.40.50.1100">
    <property type="match status" value="2"/>
</dbReference>
<organism evidence="7 8">
    <name type="scientific">Novosphingobium album</name>
    <name type="common">ex Hu et al. 2023</name>
    <dbReference type="NCBI Taxonomy" id="2930093"/>
    <lineage>
        <taxon>Bacteria</taxon>
        <taxon>Pseudomonadati</taxon>
        <taxon>Pseudomonadota</taxon>
        <taxon>Alphaproteobacteria</taxon>
        <taxon>Sphingomonadales</taxon>
        <taxon>Sphingomonadaceae</taxon>
        <taxon>Novosphingobium</taxon>
    </lineage>
</organism>
<comment type="similarity">
    <text evidence="2">Belongs to the serine/threonine dehydratase family.</text>
</comment>
<evidence type="ECO:0000313" key="7">
    <source>
        <dbReference type="EMBL" id="MCJ2178481.1"/>
    </source>
</evidence>
<dbReference type="NCBIfam" id="TIGR01127">
    <property type="entry name" value="ilvA_1Cterm"/>
    <property type="match status" value="1"/>
</dbReference>
<dbReference type="PANTHER" id="PTHR48078:SF6">
    <property type="entry name" value="L-THREONINE DEHYDRATASE CATABOLIC TDCB"/>
    <property type="match status" value="1"/>
</dbReference>
<dbReference type="SUPFAM" id="SSF53686">
    <property type="entry name" value="Tryptophan synthase beta subunit-like PLP-dependent enzymes"/>
    <property type="match status" value="1"/>
</dbReference>
<dbReference type="Proteomes" id="UP001162880">
    <property type="component" value="Unassembled WGS sequence"/>
</dbReference>
<dbReference type="InterPro" id="IPR005789">
    <property type="entry name" value="Thr_deHydtase_catblc"/>
</dbReference>
<dbReference type="PROSITE" id="PS51671">
    <property type="entry name" value="ACT"/>
    <property type="match status" value="1"/>
</dbReference>
<dbReference type="GO" id="GO:0004794">
    <property type="term" value="F:threonine deaminase activity"/>
    <property type="evidence" value="ECO:0007669"/>
    <property type="project" value="UniProtKB-EC"/>
</dbReference>
<evidence type="ECO:0000256" key="3">
    <source>
        <dbReference type="ARBA" id="ARBA00022898"/>
    </source>
</evidence>
<evidence type="ECO:0000256" key="2">
    <source>
        <dbReference type="ARBA" id="ARBA00010869"/>
    </source>
</evidence>
<dbReference type="NCBIfam" id="NF005600">
    <property type="entry name" value="PRK07334.1"/>
    <property type="match status" value="1"/>
</dbReference>
<evidence type="ECO:0000256" key="1">
    <source>
        <dbReference type="ARBA" id="ARBA00001933"/>
    </source>
</evidence>
<keyword evidence="8" id="KW-1185">Reference proteome</keyword>
<keyword evidence="3" id="KW-0663">Pyridoxal phosphate</keyword>
<dbReference type="Pfam" id="PF01842">
    <property type="entry name" value="ACT"/>
    <property type="match status" value="1"/>
</dbReference>
<dbReference type="SUPFAM" id="SSF55021">
    <property type="entry name" value="ACT-like"/>
    <property type="match status" value="1"/>
</dbReference>
<dbReference type="EC" id="4.3.1.19" evidence="7"/>
<proteinExistence type="inferred from homology"/>
<feature type="domain" description="ACT" evidence="6">
    <location>
        <begin position="340"/>
        <end position="417"/>
    </location>
</feature>
<comment type="catalytic activity">
    <reaction evidence="5">
        <text>L-serine = pyruvate + NH4(+)</text>
        <dbReference type="Rhea" id="RHEA:19169"/>
        <dbReference type="ChEBI" id="CHEBI:15361"/>
        <dbReference type="ChEBI" id="CHEBI:28938"/>
        <dbReference type="ChEBI" id="CHEBI:33384"/>
        <dbReference type="EC" id="4.3.1.17"/>
    </reaction>
</comment>
<comment type="cofactor">
    <cofactor evidence="1">
        <name>pyridoxal 5'-phosphate</name>
        <dbReference type="ChEBI" id="CHEBI:597326"/>
    </cofactor>
</comment>
<comment type="caution">
    <text evidence="7">The sequence shown here is derived from an EMBL/GenBank/DDBJ whole genome shotgun (WGS) entry which is preliminary data.</text>
</comment>
<dbReference type="Gene3D" id="3.30.70.260">
    <property type="match status" value="1"/>
</dbReference>
<dbReference type="InterPro" id="IPR050147">
    <property type="entry name" value="Ser/Thr_Dehydratase"/>
</dbReference>
<keyword evidence="4 7" id="KW-0456">Lyase</keyword>
<dbReference type="InterPro" id="IPR044561">
    <property type="entry name" value="ACT_ThrD-II-like"/>
</dbReference>
<gene>
    <name evidence="7" type="ORF">MTR64_07900</name>
</gene>
<dbReference type="Pfam" id="PF00291">
    <property type="entry name" value="PALP"/>
    <property type="match status" value="1"/>
</dbReference>
<dbReference type="RefSeq" id="WP_243992562.1">
    <property type="nucleotide sequence ID" value="NZ_JALHLE010000009.1"/>
</dbReference>
<name>A0ABT0B068_9SPHN</name>
<evidence type="ECO:0000256" key="4">
    <source>
        <dbReference type="ARBA" id="ARBA00023239"/>
    </source>
</evidence>
<dbReference type="PANTHER" id="PTHR48078">
    <property type="entry name" value="THREONINE DEHYDRATASE, MITOCHONDRIAL-RELATED"/>
    <property type="match status" value="1"/>
</dbReference>
<dbReference type="EMBL" id="JALHLE010000009">
    <property type="protein sequence ID" value="MCJ2178481.1"/>
    <property type="molecule type" value="Genomic_DNA"/>
</dbReference>
<dbReference type="InterPro" id="IPR001926">
    <property type="entry name" value="TrpB-like_PALP"/>
</dbReference>
<dbReference type="InterPro" id="IPR045865">
    <property type="entry name" value="ACT-like_dom_sf"/>
</dbReference>
<dbReference type="CDD" id="cd04886">
    <property type="entry name" value="ACT_ThrD-II-like"/>
    <property type="match status" value="1"/>
</dbReference>
<protein>
    <submittedName>
        <fullName evidence="7">Threonine ammonia-lyase</fullName>
        <ecNumber evidence="7">4.3.1.19</ecNumber>
    </submittedName>
</protein>
<accession>A0ABT0B068</accession>
<evidence type="ECO:0000313" key="8">
    <source>
        <dbReference type="Proteomes" id="UP001162880"/>
    </source>
</evidence>
<reference evidence="7" key="1">
    <citation type="submission" date="2022-03" db="EMBL/GenBank/DDBJ databases">
        <title>Identification of a novel bacterium isolated from mangrove sediments.</title>
        <authorList>
            <person name="Pan X."/>
        </authorList>
    </citation>
    <scope>NUCLEOTIDE SEQUENCE</scope>
    <source>
        <strain evidence="7">B2580</strain>
    </source>
</reference>
<dbReference type="InterPro" id="IPR036052">
    <property type="entry name" value="TrpB-like_PALP_sf"/>
</dbReference>
<sequence length="417" mass="44692">MNKPVLDIAPGAHEALLTAADVRAAAERITGAVVRTPTLHSTTLSAITGADIWLKFENLQFTAAYKERGALNALLQLDEERRARGVIAASAGNHAQGLSYHGTRLGVPVTIVMPKTTPLVKVMQTESVGGKVVLEGESFDEAYAHARKVEEELGLTFVHPFDDPHVAAGQGTVALEMLEDVPDLDTLVLPIGGGGLASGMGTVARAINPDIKLVGVEAQLYPSMYNLLKGTNLPIGGDTLAEGIAVFSPGLFTSKVLRDTLDEFLLVSESKIESALALLLQIEKTLVEGAGACGLAAVMDNRDLFAGRKVGIVLSGGNIDTRLLANVLLRDLARAGRLARLRIGLQDRAGALFKVAKVFHEHNVNIIEVFHQRIFTHLPAKGLVTEIECEARDREQLDTLVAALRREGYEVKQVETE</sequence>
<dbReference type="CDD" id="cd01562">
    <property type="entry name" value="Thr-dehyd"/>
    <property type="match status" value="1"/>
</dbReference>
<evidence type="ECO:0000259" key="6">
    <source>
        <dbReference type="PROSITE" id="PS51671"/>
    </source>
</evidence>